<evidence type="ECO:0000256" key="1">
    <source>
        <dbReference type="SAM" id="MobiDB-lite"/>
    </source>
</evidence>
<feature type="compositionally biased region" description="Basic and acidic residues" evidence="1">
    <location>
        <begin position="430"/>
        <end position="439"/>
    </location>
</feature>
<sequence length="439" mass="45525">MEMDSKVLEALELLQQAGRMDLVKEEALAPGRPARRASAGVAAACSPPLPAGGAQVRGVAQGVVRRAGMGAAGAGKESAGRRGLDPGSPRVSLGVGRPQELRSSWNSALRNYAGARGAARQPGQKKVLTEALSGRSAGRGKGPRAGPRRAGVGDPSGRKGKGNEEGGSRSLRPAVFFVTSGGAEAPREGGGEGPQKESAGLGDQGDPRVPVSKKWPTILIWSSSDEEGVPSEGEGEWSEGEGPSAGRTLGAPKRVYGSFKVGTKLGDEESSVEGDVLDREGVMVARGQRGVLSYPGTPDLVCQGPLDFGEEDPGEQEAARTPWDEVKAGSGAASWMASTGWRGRRREAADASSERCGGVGYAPPDAAAWEEQRPGPSRMRSKSRGDYTGCALCGGSGEHEVVGGLAQEEVVSDVSLEEGELRNSGSEAEWWERQERGGF</sequence>
<dbReference type="Proteomes" id="UP001066276">
    <property type="component" value="Chromosome 7"/>
</dbReference>
<accession>A0AAV7PB36</accession>
<comment type="caution">
    <text evidence="2">The sequence shown here is derived from an EMBL/GenBank/DDBJ whole genome shotgun (WGS) entry which is preliminary data.</text>
</comment>
<protein>
    <submittedName>
        <fullName evidence="2">Uncharacterized protein</fullName>
    </submittedName>
</protein>
<feature type="region of interest" description="Disordered" evidence="1">
    <location>
        <begin position="416"/>
        <end position="439"/>
    </location>
</feature>
<feature type="region of interest" description="Disordered" evidence="1">
    <location>
        <begin position="293"/>
        <end position="385"/>
    </location>
</feature>
<name>A0AAV7PB36_PLEWA</name>
<feature type="compositionally biased region" description="Low complexity" evidence="1">
    <location>
        <begin position="144"/>
        <end position="155"/>
    </location>
</feature>
<organism evidence="2 3">
    <name type="scientific">Pleurodeles waltl</name>
    <name type="common">Iberian ribbed newt</name>
    <dbReference type="NCBI Taxonomy" id="8319"/>
    <lineage>
        <taxon>Eukaryota</taxon>
        <taxon>Metazoa</taxon>
        <taxon>Chordata</taxon>
        <taxon>Craniata</taxon>
        <taxon>Vertebrata</taxon>
        <taxon>Euteleostomi</taxon>
        <taxon>Amphibia</taxon>
        <taxon>Batrachia</taxon>
        <taxon>Caudata</taxon>
        <taxon>Salamandroidea</taxon>
        <taxon>Salamandridae</taxon>
        <taxon>Pleurodelinae</taxon>
        <taxon>Pleurodeles</taxon>
    </lineage>
</organism>
<feature type="compositionally biased region" description="Acidic residues" evidence="1">
    <location>
        <begin position="224"/>
        <end position="239"/>
    </location>
</feature>
<dbReference type="AlphaFoldDB" id="A0AAV7PB36"/>
<evidence type="ECO:0000313" key="2">
    <source>
        <dbReference type="EMBL" id="KAJ1125543.1"/>
    </source>
</evidence>
<feature type="region of interest" description="Disordered" evidence="1">
    <location>
        <begin position="68"/>
        <end position="251"/>
    </location>
</feature>
<feature type="compositionally biased region" description="Low complexity" evidence="1">
    <location>
        <begin position="68"/>
        <end position="77"/>
    </location>
</feature>
<evidence type="ECO:0000313" key="3">
    <source>
        <dbReference type="Proteomes" id="UP001066276"/>
    </source>
</evidence>
<gene>
    <name evidence="2" type="ORF">NDU88_003971</name>
</gene>
<proteinExistence type="predicted"/>
<reference evidence="2" key="1">
    <citation type="journal article" date="2022" name="bioRxiv">
        <title>Sequencing and chromosome-scale assembly of the giantPleurodeles waltlgenome.</title>
        <authorList>
            <person name="Brown T."/>
            <person name="Elewa A."/>
            <person name="Iarovenko S."/>
            <person name="Subramanian E."/>
            <person name="Araus A.J."/>
            <person name="Petzold A."/>
            <person name="Susuki M."/>
            <person name="Suzuki K.-i.T."/>
            <person name="Hayashi T."/>
            <person name="Toyoda A."/>
            <person name="Oliveira C."/>
            <person name="Osipova E."/>
            <person name="Leigh N.D."/>
            <person name="Simon A."/>
            <person name="Yun M.H."/>
        </authorList>
    </citation>
    <scope>NUCLEOTIDE SEQUENCE</scope>
    <source>
        <strain evidence="2">20211129_DDA</strain>
        <tissue evidence="2">Liver</tissue>
    </source>
</reference>
<keyword evidence="3" id="KW-1185">Reference proteome</keyword>
<dbReference type="EMBL" id="JANPWB010000011">
    <property type="protein sequence ID" value="KAJ1125543.1"/>
    <property type="molecule type" value="Genomic_DNA"/>
</dbReference>